<dbReference type="AlphaFoldDB" id="A0A7W8D2K6"/>
<reference evidence="2 4" key="1">
    <citation type="submission" date="2020-08" db="EMBL/GenBank/DDBJ databases">
        <title>Genomic Encyclopedia of Type Strains, Phase IV (KMG-IV): sequencing the most valuable type-strain genomes for metagenomic binning, comparative biology and taxonomic classification.</title>
        <authorList>
            <person name="Goeker M."/>
        </authorList>
    </citation>
    <scope>NUCLEOTIDE SEQUENCE [LARGE SCALE GENOMIC DNA]</scope>
    <source>
        <strain evidence="2 4">DSM 26963</strain>
    </source>
</reference>
<proteinExistence type="predicted"/>
<reference evidence="3 5" key="3">
    <citation type="journal article" date="2021" name="Sci. Rep.">
        <title>The distribution of antibiotic resistance genes in chicken gut microbiota commensals.</title>
        <authorList>
            <person name="Juricova H."/>
            <person name="Matiasovicova J."/>
            <person name="Kubasova T."/>
            <person name="Cejkova D."/>
            <person name="Rychlik I."/>
        </authorList>
    </citation>
    <scope>NUCLEOTIDE SEQUENCE [LARGE SCALE GENOMIC DNA]</scope>
    <source>
        <strain evidence="3 5">An423</strain>
    </source>
</reference>
<dbReference type="EMBL" id="JACHHD010000006">
    <property type="protein sequence ID" value="MBB5184773.1"/>
    <property type="molecule type" value="Genomic_DNA"/>
</dbReference>
<gene>
    <name evidence="3" type="ORF">H5982_00990</name>
    <name evidence="2" type="ORF">HNQ43_000816</name>
</gene>
<dbReference type="SUPFAM" id="SSF101960">
    <property type="entry name" value="Stabilizer of iron transporter SufD"/>
    <property type="match status" value="1"/>
</dbReference>
<evidence type="ECO:0000259" key="1">
    <source>
        <dbReference type="Pfam" id="PF01458"/>
    </source>
</evidence>
<name>A0A7W8D2K6_9FIRM</name>
<dbReference type="InterPro" id="IPR000825">
    <property type="entry name" value="SUF_FeS_clus_asmbl_SufBD_core"/>
</dbReference>
<evidence type="ECO:0000313" key="5">
    <source>
        <dbReference type="Proteomes" id="UP000775500"/>
    </source>
</evidence>
<dbReference type="EMBL" id="JACJLU010000001">
    <property type="protein sequence ID" value="MBM6830686.1"/>
    <property type="molecule type" value="Genomic_DNA"/>
</dbReference>
<dbReference type="PANTHER" id="PTHR43575">
    <property type="entry name" value="PROTEIN ABCI7, CHLOROPLASTIC"/>
    <property type="match status" value="1"/>
</dbReference>
<dbReference type="GO" id="GO:0016226">
    <property type="term" value="P:iron-sulfur cluster assembly"/>
    <property type="evidence" value="ECO:0007669"/>
    <property type="project" value="InterPro"/>
</dbReference>
<organism evidence="2 4">
    <name type="scientific">Faecalicoccus acidiformans</name>
    <dbReference type="NCBI Taxonomy" id="915173"/>
    <lineage>
        <taxon>Bacteria</taxon>
        <taxon>Bacillati</taxon>
        <taxon>Bacillota</taxon>
        <taxon>Erysipelotrichia</taxon>
        <taxon>Erysipelotrichales</taxon>
        <taxon>Erysipelotrichaceae</taxon>
        <taxon>Faecalicoccus</taxon>
    </lineage>
</organism>
<dbReference type="Proteomes" id="UP000521313">
    <property type="component" value="Unassembled WGS sequence"/>
</dbReference>
<dbReference type="InterPro" id="IPR055346">
    <property type="entry name" value="Fe-S_cluster_assembly_SufBD"/>
</dbReference>
<evidence type="ECO:0000313" key="2">
    <source>
        <dbReference type="EMBL" id="MBB5184773.1"/>
    </source>
</evidence>
<evidence type="ECO:0000313" key="4">
    <source>
        <dbReference type="Proteomes" id="UP000521313"/>
    </source>
</evidence>
<feature type="domain" description="SUF system FeS cluster assembly SufBD core" evidence="1">
    <location>
        <begin position="25"/>
        <end position="234"/>
    </location>
</feature>
<dbReference type="PANTHER" id="PTHR43575:SF1">
    <property type="entry name" value="PROTEIN ABCI7, CHLOROPLASTIC"/>
    <property type="match status" value="1"/>
</dbReference>
<reference evidence="3" key="2">
    <citation type="submission" date="2020-08" db="EMBL/GenBank/DDBJ databases">
        <authorList>
            <person name="Cejkova D."/>
            <person name="Kubasova T."/>
            <person name="Jahodarova E."/>
            <person name="Rychlik I."/>
        </authorList>
    </citation>
    <scope>NUCLEOTIDE SEQUENCE</scope>
    <source>
        <strain evidence="3">An423</strain>
    </source>
</reference>
<dbReference type="RefSeq" id="WP_204684537.1">
    <property type="nucleotide sequence ID" value="NZ_CAWVLV010000036.1"/>
</dbReference>
<sequence length="267" mass="30225">MIMEKRYSQSFKETLHLGQEEKLEVQIDSGQTGSLFLSLDEGSQTKQVHIVLAPYAQCDLMVYHAQKSPIEFECQIELQKEAKCQMGFLDMEEAAFDLNLKVTLSQEGAFFDLLSGQLGQSDLQKHNTIEVLHLAKHTTGLMRNFAVLLDRADYQMVATGNIKKGCKEAASHQTTRVLTLGKDHKAKVIPLLLIDENDVKASHAQTIGQPDEDQLYYLRSRGLTHRQSMGLLSIGYLLPVLDRIKDQELKKELQQTMESKVGLYEDR</sequence>
<accession>A0A7W8D2K6</accession>
<dbReference type="Proteomes" id="UP000775500">
    <property type="component" value="Unassembled WGS sequence"/>
</dbReference>
<keyword evidence="5" id="KW-1185">Reference proteome</keyword>
<comment type="caution">
    <text evidence="2">The sequence shown here is derived from an EMBL/GenBank/DDBJ whole genome shotgun (WGS) entry which is preliminary data.</text>
</comment>
<dbReference type="InterPro" id="IPR037284">
    <property type="entry name" value="SUF_FeS_clus_asmbl_SufBD_sf"/>
</dbReference>
<evidence type="ECO:0000313" key="3">
    <source>
        <dbReference type="EMBL" id="MBM6830686.1"/>
    </source>
</evidence>
<dbReference type="Pfam" id="PF01458">
    <property type="entry name" value="SUFBD_core"/>
    <property type="match status" value="1"/>
</dbReference>
<protein>
    <submittedName>
        <fullName evidence="2">Fe-S cluster assembly protein SufD</fullName>
    </submittedName>
    <submittedName>
        <fullName evidence="3">SufD family Fe-S cluster assembly protein</fullName>
    </submittedName>
</protein>